<dbReference type="InterPro" id="IPR045584">
    <property type="entry name" value="Pilin-like"/>
</dbReference>
<dbReference type="NCBIfam" id="TIGR02532">
    <property type="entry name" value="IV_pilin_GFxxxE"/>
    <property type="match status" value="1"/>
</dbReference>
<dbReference type="Proteomes" id="UP000654573">
    <property type="component" value="Unassembled WGS sequence"/>
</dbReference>
<accession>A0ABR7FA98</accession>
<evidence type="ECO:0000256" key="1">
    <source>
        <dbReference type="SAM" id="Phobius"/>
    </source>
</evidence>
<dbReference type="PROSITE" id="PS00409">
    <property type="entry name" value="PROKAR_NTER_METHYL"/>
    <property type="match status" value="1"/>
</dbReference>
<keyword evidence="3" id="KW-1185">Reference proteome</keyword>
<keyword evidence="1" id="KW-0472">Membrane</keyword>
<dbReference type="InterPro" id="IPR012902">
    <property type="entry name" value="N_methyl_site"/>
</dbReference>
<dbReference type="PANTHER" id="PTHR30093">
    <property type="entry name" value="GENERAL SECRETION PATHWAY PROTEIN G"/>
    <property type="match status" value="1"/>
</dbReference>
<feature type="transmembrane region" description="Helical" evidence="1">
    <location>
        <begin position="20"/>
        <end position="43"/>
    </location>
</feature>
<proteinExistence type="predicted"/>
<evidence type="ECO:0000313" key="3">
    <source>
        <dbReference type="Proteomes" id="UP000654573"/>
    </source>
</evidence>
<dbReference type="Pfam" id="PF07963">
    <property type="entry name" value="N_methyl"/>
    <property type="match status" value="1"/>
</dbReference>
<sequence length="144" mass="15781">MLKRLRENRKSKKGFTLVELIVVIVIILVLAAVMVPSVTKYVAKANQANCKSDAASLLVQLQADVAEHYSDEKKATVAFKFVDVGDIKVSSTAIASVTANSKSYHAEEKDGDITSFQYQNGKYYITWTPGAGWVGSWENTTSTD</sequence>
<dbReference type="EMBL" id="JACOOU010000001">
    <property type="protein sequence ID" value="MBC5671545.1"/>
    <property type="molecule type" value="Genomic_DNA"/>
</dbReference>
<protein>
    <submittedName>
        <fullName evidence="2">DUF4330 family protein</fullName>
    </submittedName>
</protein>
<keyword evidence="1" id="KW-0812">Transmembrane</keyword>
<gene>
    <name evidence="2" type="ORF">H8S76_04725</name>
</gene>
<comment type="caution">
    <text evidence="2">The sequence shown here is derived from an EMBL/GenBank/DDBJ whole genome shotgun (WGS) entry which is preliminary data.</text>
</comment>
<evidence type="ECO:0000313" key="2">
    <source>
        <dbReference type="EMBL" id="MBC5671545.1"/>
    </source>
</evidence>
<reference evidence="2 3" key="1">
    <citation type="submission" date="2020-08" db="EMBL/GenBank/DDBJ databases">
        <title>Genome public.</title>
        <authorList>
            <person name="Liu C."/>
            <person name="Sun Q."/>
        </authorList>
    </citation>
    <scope>NUCLEOTIDE SEQUENCE [LARGE SCALE GENOMIC DNA]</scope>
    <source>
        <strain evidence="2 3">NSJ-34</strain>
    </source>
</reference>
<dbReference type="SUPFAM" id="SSF54523">
    <property type="entry name" value="Pili subunits"/>
    <property type="match status" value="1"/>
</dbReference>
<dbReference type="RefSeq" id="WP_054353128.1">
    <property type="nucleotide sequence ID" value="NZ_JACOOU010000001.1"/>
</dbReference>
<dbReference type="Gene3D" id="3.30.700.10">
    <property type="entry name" value="Glycoprotein, Type 4 Pilin"/>
    <property type="match status" value="1"/>
</dbReference>
<name>A0ABR7FA98_9FIRM</name>
<organism evidence="2 3">
    <name type="scientific">Blautia celeris</name>
    <dbReference type="NCBI Taxonomy" id="2763026"/>
    <lineage>
        <taxon>Bacteria</taxon>
        <taxon>Bacillati</taxon>
        <taxon>Bacillota</taxon>
        <taxon>Clostridia</taxon>
        <taxon>Lachnospirales</taxon>
        <taxon>Lachnospiraceae</taxon>
        <taxon>Blautia</taxon>
    </lineage>
</organism>
<keyword evidence="1" id="KW-1133">Transmembrane helix</keyword>